<dbReference type="EMBL" id="GBXM01048909">
    <property type="protein sequence ID" value="JAH59668.1"/>
    <property type="molecule type" value="Transcribed_RNA"/>
</dbReference>
<name>A0A0E9U3X8_ANGAN</name>
<evidence type="ECO:0000313" key="1">
    <source>
        <dbReference type="EMBL" id="JAH59668.1"/>
    </source>
</evidence>
<reference evidence="1" key="1">
    <citation type="submission" date="2014-11" db="EMBL/GenBank/DDBJ databases">
        <authorList>
            <person name="Amaro Gonzalez C."/>
        </authorList>
    </citation>
    <scope>NUCLEOTIDE SEQUENCE</scope>
</reference>
<protein>
    <submittedName>
        <fullName evidence="1">Uncharacterized protein</fullName>
    </submittedName>
</protein>
<organism evidence="1">
    <name type="scientific">Anguilla anguilla</name>
    <name type="common">European freshwater eel</name>
    <name type="synonym">Muraena anguilla</name>
    <dbReference type="NCBI Taxonomy" id="7936"/>
    <lineage>
        <taxon>Eukaryota</taxon>
        <taxon>Metazoa</taxon>
        <taxon>Chordata</taxon>
        <taxon>Craniata</taxon>
        <taxon>Vertebrata</taxon>
        <taxon>Euteleostomi</taxon>
        <taxon>Actinopterygii</taxon>
        <taxon>Neopterygii</taxon>
        <taxon>Teleostei</taxon>
        <taxon>Anguilliformes</taxon>
        <taxon>Anguillidae</taxon>
        <taxon>Anguilla</taxon>
    </lineage>
</organism>
<reference evidence="1" key="2">
    <citation type="journal article" date="2015" name="Fish Shellfish Immunol.">
        <title>Early steps in the European eel (Anguilla anguilla)-Vibrio vulnificus interaction in the gills: Role of the RtxA13 toxin.</title>
        <authorList>
            <person name="Callol A."/>
            <person name="Pajuelo D."/>
            <person name="Ebbesson L."/>
            <person name="Teles M."/>
            <person name="MacKenzie S."/>
            <person name="Amaro C."/>
        </authorList>
    </citation>
    <scope>NUCLEOTIDE SEQUENCE</scope>
</reference>
<proteinExistence type="predicted"/>
<accession>A0A0E9U3X8</accession>
<dbReference type="AlphaFoldDB" id="A0A0E9U3X8"/>
<sequence length="35" mass="3947">MIFSINAPKTTAPIRLSVKRCEKTCLKIVIQKSID</sequence>